<keyword evidence="2" id="KW-1185">Reference proteome</keyword>
<sequence>MALTTLSTFVQHYTTTDQRPLPSELPQSVSLYDPAAALAWAQNPRRPLHSGLLKQRVVDIHIRLEPVLIERLPAESRTDELRDALWAAHAEFVKFWLGTDTAARDSSEPHYWRCFNFAVLAGYHHYRHHFVVRAFAPSGSDAGIREPLARDEFVDVYQRVLARGVFMYDME</sequence>
<evidence type="ECO:0000313" key="1">
    <source>
        <dbReference type="EMBL" id="WOO79876.1"/>
    </source>
</evidence>
<proteinExistence type="predicted"/>
<protein>
    <submittedName>
        <fullName evidence="1">Uncharacterized protein</fullName>
    </submittedName>
</protein>
<organism evidence="1 2">
    <name type="scientific">Vanrija pseudolonga</name>
    <dbReference type="NCBI Taxonomy" id="143232"/>
    <lineage>
        <taxon>Eukaryota</taxon>
        <taxon>Fungi</taxon>
        <taxon>Dikarya</taxon>
        <taxon>Basidiomycota</taxon>
        <taxon>Agaricomycotina</taxon>
        <taxon>Tremellomycetes</taxon>
        <taxon>Trichosporonales</taxon>
        <taxon>Trichosporonaceae</taxon>
        <taxon>Vanrija</taxon>
    </lineage>
</organism>
<dbReference type="Proteomes" id="UP000827549">
    <property type="component" value="Chromosome 2"/>
</dbReference>
<gene>
    <name evidence="1" type="ORF">LOC62_02G003389</name>
</gene>
<evidence type="ECO:0000313" key="2">
    <source>
        <dbReference type="Proteomes" id="UP000827549"/>
    </source>
</evidence>
<dbReference type="GeneID" id="87806633"/>
<reference evidence="1" key="1">
    <citation type="submission" date="2023-10" db="EMBL/GenBank/DDBJ databases">
        <authorList>
            <person name="Noh H."/>
        </authorList>
    </citation>
    <scope>NUCLEOTIDE SEQUENCE</scope>
    <source>
        <strain evidence="1">DUCC4014</strain>
    </source>
</reference>
<dbReference type="RefSeq" id="XP_062625908.1">
    <property type="nucleotide sequence ID" value="XM_062769924.1"/>
</dbReference>
<dbReference type="EMBL" id="CP086715">
    <property type="protein sequence ID" value="WOO79876.1"/>
    <property type="molecule type" value="Genomic_DNA"/>
</dbReference>
<name>A0AAF0Y8V5_9TREE</name>
<accession>A0AAF0Y8V5</accession>
<dbReference type="AlphaFoldDB" id="A0AAF0Y8V5"/>